<dbReference type="SUPFAM" id="SSF49899">
    <property type="entry name" value="Concanavalin A-like lectins/glucanases"/>
    <property type="match status" value="1"/>
</dbReference>
<sequence length="895" mass="99157">MVSKQKMLVALVLALTIIFSVNSVVFAEDSGYYNEVYRNQFHFSPEANWMNDPNGMVYYDGEYHLFYQYYPYGKTWGPMHWGHAVSTDLVHWKHPPIALSPDENGWIFSGSAVIDWNNTAGFGKEAMVAIFTHADGPKQVQSIAYSLDKGRTWKKYEGNPVMPNPPINDWRDPKVFWHEETKQWVMALAARNKVMFYTSHDLKNWKHASDFGPDGGIQGNGIPGSYSYALSKQKGSSFIYEADITLVEKNGHKGAGGLVFRSDQEVRNAYLTTVDAEKNTVSLSKMADGKLHEMAASSAKLEAGQTYHLKVVTDYENLKVFLDDKLVIHETDSSFINGQFGLVARNSTAVFRNVKVENSSNGEPKEDDPISPSGTIKDFSAVVGEWVPSTYGIYGGIWECPSLIQLPVDGDPNKKKWVLLVSINDGAVAGGSGMQYFVGQFDGKTFKSDNTPQTVLWADYGADFYAGVEWSNLEGENGEKFWLGWMSNWSYANNTPTSPWRSSMSLPRKLELTETADGLRLKQTPVSLKKIRDHKEKIKHEDVVLSKDSSFLPNLTGDTFEIIAEFDVSKATATEFGVKVRKGKHGDTDEQTVIGYDLAEQKLFVDRINSGNFNFGSNVKGKHEAPLRSSHKTVKMHIFLDRSAVEVFGGDGESVITDQIFPLSSSDGLELYSKGGEATLKSLEIYPLKSIWGKSPVKSQLTGWTTINGSWGDTIAGRQGQSTGDAFTIAKNTGNDFTYQADIKVLDTDSHPDDPNKDTVDNPVGAGALVFRSDATGSNAYVANVDVLNNVVKLIKFADGKPTELAVYNDNGNLDLKPNTDYQLKVETNGKNIKVYLNGDLVVHTRDKSFISGHFGLNVWNSTAVFNNIRYTTKQAANEKDTAAYPRVIPADGNR</sequence>
<dbReference type="Pfam" id="PF06439">
    <property type="entry name" value="3keto-disac_hyd"/>
    <property type="match status" value="1"/>
</dbReference>
<dbReference type="CDD" id="cd18622">
    <property type="entry name" value="GH32_Inu-like"/>
    <property type="match status" value="1"/>
</dbReference>
<dbReference type="InterPro" id="IPR001362">
    <property type="entry name" value="Glyco_hydro_32"/>
</dbReference>
<comment type="caution">
    <text evidence="8">The sequence shown here is derived from an EMBL/GenBank/DDBJ whole genome shotgun (WGS) entry which is preliminary data.</text>
</comment>
<evidence type="ECO:0000313" key="9">
    <source>
        <dbReference type="Proteomes" id="UP000535491"/>
    </source>
</evidence>
<feature type="domain" description="Glycosyl hydrolase family 32 N-terminal" evidence="5">
    <location>
        <begin position="394"/>
        <end position="525"/>
    </location>
</feature>
<organism evidence="8 9">
    <name type="scientific">Paenactinomyces guangxiensis</name>
    <dbReference type="NCBI Taxonomy" id="1490290"/>
    <lineage>
        <taxon>Bacteria</taxon>
        <taxon>Bacillati</taxon>
        <taxon>Bacillota</taxon>
        <taxon>Bacilli</taxon>
        <taxon>Bacillales</taxon>
        <taxon>Thermoactinomycetaceae</taxon>
        <taxon>Paenactinomyces</taxon>
    </lineage>
</organism>
<dbReference type="InterPro" id="IPR013148">
    <property type="entry name" value="Glyco_hydro_32_N"/>
</dbReference>
<evidence type="ECO:0000313" key="8">
    <source>
        <dbReference type="EMBL" id="MBA4494136.1"/>
    </source>
</evidence>
<evidence type="ECO:0000259" key="7">
    <source>
        <dbReference type="Pfam" id="PF08244"/>
    </source>
</evidence>
<dbReference type="PANTHER" id="PTHR42800">
    <property type="entry name" value="EXOINULINASE INUD (AFU_ORTHOLOGUE AFUA_5G00480)"/>
    <property type="match status" value="1"/>
</dbReference>
<protein>
    <submittedName>
        <fullName evidence="8">GH32 C-terminal domain-containing protein</fullName>
    </submittedName>
</protein>
<evidence type="ECO:0000256" key="4">
    <source>
        <dbReference type="SAM" id="SignalP"/>
    </source>
</evidence>
<comment type="similarity">
    <text evidence="1">Belongs to the glycosyl hydrolase 32 family.</text>
</comment>
<evidence type="ECO:0000259" key="6">
    <source>
        <dbReference type="Pfam" id="PF06439"/>
    </source>
</evidence>
<dbReference type="Gene3D" id="2.60.120.560">
    <property type="entry name" value="Exo-inulinase, domain 1"/>
    <property type="match status" value="3"/>
</dbReference>
<keyword evidence="2" id="KW-0378">Hydrolase</keyword>
<feature type="domain" description="3-keto-alpha-glucoside-1,2-lyase/3-keto-2-hydroxy-glucal hydratase" evidence="6">
    <location>
        <begin position="700"/>
        <end position="870"/>
    </location>
</feature>
<evidence type="ECO:0000256" key="3">
    <source>
        <dbReference type="ARBA" id="ARBA00023295"/>
    </source>
</evidence>
<dbReference type="GO" id="GO:0004575">
    <property type="term" value="F:sucrose alpha-glucosidase activity"/>
    <property type="evidence" value="ECO:0007669"/>
    <property type="project" value="TreeGrafter"/>
</dbReference>
<dbReference type="Pfam" id="PF00251">
    <property type="entry name" value="Glyco_hydro_32N"/>
    <property type="match status" value="2"/>
</dbReference>
<keyword evidence="9" id="KW-1185">Reference proteome</keyword>
<evidence type="ECO:0000259" key="5">
    <source>
        <dbReference type="Pfam" id="PF00251"/>
    </source>
</evidence>
<dbReference type="InterPro" id="IPR013320">
    <property type="entry name" value="ConA-like_dom_sf"/>
</dbReference>
<feature type="chain" id="PRO_5030642482" evidence="4">
    <location>
        <begin position="28"/>
        <end position="895"/>
    </location>
</feature>
<dbReference type="SMART" id="SM00640">
    <property type="entry name" value="Glyco_32"/>
    <property type="match status" value="1"/>
</dbReference>
<feature type="domain" description="Glycosyl hydrolase family 32 N-terminal" evidence="5">
    <location>
        <begin position="42"/>
        <end position="214"/>
    </location>
</feature>
<dbReference type="SUPFAM" id="SSF75005">
    <property type="entry name" value="Arabinanase/levansucrase/invertase"/>
    <property type="match status" value="2"/>
</dbReference>
<feature type="signal peptide" evidence="4">
    <location>
        <begin position="1"/>
        <end position="27"/>
    </location>
</feature>
<dbReference type="GO" id="GO:0005737">
    <property type="term" value="C:cytoplasm"/>
    <property type="evidence" value="ECO:0007669"/>
    <property type="project" value="TreeGrafter"/>
</dbReference>
<proteinExistence type="inferred from homology"/>
<feature type="domain" description="Glycosyl hydrolase family 32 C-terminal" evidence="7">
    <location>
        <begin position="528"/>
        <end position="686"/>
    </location>
</feature>
<dbReference type="Proteomes" id="UP000535491">
    <property type="component" value="Unassembled WGS sequence"/>
</dbReference>
<dbReference type="EMBL" id="JACEIQ010000005">
    <property type="protein sequence ID" value="MBA4494136.1"/>
    <property type="molecule type" value="Genomic_DNA"/>
</dbReference>
<name>A0A7W1WQC4_9BACL</name>
<gene>
    <name evidence="8" type="ORF">H1191_07440</name>
</gene>
<reference evidence="8 9" key="1">
    <citation type="submission" date="2020-07" db="EMBL/GenBank/DDBJ databases">
        <authorList>
            <person name="Feng H."/>
        </authorList>
    </citation>
    <scope>NUCLEOTIDE SEQUENCE [LARGE SCALE GENOMIC DNA]</scope>
    <source>
        <strain evidence="9">s-10</strain>
    </source>
</reference>
<dbReference type="PANTHER" id="PTHR42800:SF1">
    <property type="entry name" value="EXOINULINASE INUD (AFU_ORTHOLOGUE AFUA_5G00480)"/>
    <property type="match status" value="1"/>
</dbReference>
<dbReference type="InterPro" id="IPR013189">
    <property type="entry name" value="Glyco_hydro_32_C"/>
</dbReference>
<keyword evidence="3" id="KW-0326">Glycosidase</keyword>
<dbReference type="Gene3D" id="2.115.10.20">
    <property type="entry name" value="Glycosyl hydrolase domain, family 43"/>
    <property type="match status" value="2"/>
</dbReference>
<dbReference type="Pfam" id="PF08244">
    <property type="entry name" value="Glyco_hydro_32C"/>
    <property type="match status" value="1"/>
</dbReference>
<dbReference type="InterPro" id="IPR018053">
    <property type="entry name" value="Glyco_hydro_32_AS"/>
</dbReference>
<accession>A0A7W1WQC4</accession>
<dbReference type="GO" id="GO:0005987">
    <property type="term" value="P:sucrose catabolic process"/>
    <property type="evidence" value="ECO:0007669"/>
    <property type="project" value="TreeGrafter"/>
</dbReference>
<dbReference type="InterPro" id="IPR023296">
    <property type="entry name" value="Glyco_hydro_beta-prop_sf"/>
</dbReference>
<evidence type="ECO:0000256" key="2">
    <source>
        <dbReference type="ARBA" id="ARBA00022801"/>
    </source>
</evidence>
<dbReference type="InterPro" id="IPR010496">
    <property type="entry name" value="AL/BT2_dom"/>
</dbReference>
<evidence type="ECO:0000256" key="1">
    <source>
        <dbReference type="ARBA" id="ARBA00009902"/>
    </source>
</evidence>
<dbReference type="AlphaFoldDB" id="A0A7W1WQC4"/>
<keyword evidence="4" id="KW-0732">Signal</keyword>
<dbReference type="PROSITE" id="PS00609">
    <property type="entry name" value="GLYCOSYL_HYDROL_F32"/>
    <property type="match status" value="1"/>
</dbReference>